<evidence type="ECO:0000256" key="4">
    <source>
        <dbReference type="ARBA" id="ARBA00022475"/>
    </source>
</evidence>
<proteinExistence type="inferred from homology"/>
<dbReference type="SUPFAM" id="SSF81345">
    <property type="entry name" value="ABC transporter involved in vitamin B12 uptake, BtuC"/>
    <property type="match status" value="1"/>
</dbReference>
<dbReference type="InterPro" id="IPR037294">
    <property type="entry name" value="ABC_BtuC-like"/>
</dbReference>
<feature type="transmembrane region" description="Helical" evidence="8">
    <location>
        <begin position="109"/>
        <end position="128"/>
    </location>
</feature>
<evidence type="ECO:0000256" key="6">
    <source>
        <dbReference type="ARBA" id="ARBA00022989"/>
    </source>
</evidence>
<comment type="similarity">
    <text evidence="2">Belongs to the binding-protein-dependent transport system permease family. FecCD subfamily.</text>
</comment>
<dbReference type="GO" id="GO:0022857">
    <property type="term" value="F:transmembrane transporter activity"/>
    <property type="evidence" value="ECO:0007669"/>
    <property type="project" value="InterPro"/>
</dbReference>
<dbReference type="PANTHER" id="PTHR30472:SF1">
    <property type="entry name" value="FE(3+) DICITRATE TRANSPORT SYSTEM PERMEASE PROTEIN FECC-RELATED"/>
    <property type="match status" value="1"/>
</dbReference>
<gene>
    <name evidence="9" type="ORF">FDO65_01665</name>
</gene>
<evidence type="ECO:0000256" key="5">
    <source>
        <dbReference type="ARBA" id="ARBA00022692"/>
    </source>
</evidence>
<evidence type="ECO:0000256" key="1">
    <source>
        <dbReference type="ARBA" id="ARBA00004651"/>
    </source>
</evidence>
<evidence type="ECO:0000313" key="10">
    <source>
        <dbReference type="Proteomes" id="UP000306985"/>
    </source>
</evidence>
<feature type="transmembrane region" description="Helical" evidence="8">
    <location>
        <begin position="228"/>
        <end position="250"/>
    </location>
</feature>
<keyword evidence="10" id="KW-1185">Reference proteome</keyword>
<keyword evidence="6 8" id="KW-1133">Transmembrane helix</keyword>
<feature type="transmembrane region" description="Helical" evidence="8">
    <location>
        <begin position="270"/>
        <end position="293"/>
    </location>
</feature>
<dbReference type="GO" id="GO:0033214">
    <property type="term" value="P:siderophore-iron import into cell"/>
    <property type="evidence" value="ECO:0007669"/>
    <property type="project" value="TreeGrafter"/>
</dbReference>
<evidence type="ECO:0000256" key="8">
    <source>
        <dbReference type="SAM" id="Phobius"/>
    </source>
</evidence>
<feature type="transmembrane region" description="Helical" evidence="8">
    <location>
        <begin position="298"/>
        <end position="316"/>
    </location>
</feature>
<dbReference type="Gene3D" id="1.10.3470.10">
    <property type="entry name" value="ABC transporter involved in vitamin B12 uptake, BtuC"/>
    <property type="match status" value="1"/>
</dbReference>
<dbReference type="OrthoDB" id="9782305at2"/>
<name>A0A4U6QNN4_9ACTN</name>
<dbReference type="GO" id="GO:0005886">
    <property type="term" value="C:plasma membrane"/>
    <property type="evidence" value="ECO:0007669"/>
    <property type="project" value="UniProtKB-SubCell"/>
</dbReference>
<keyword evidence="5 8" id="KW-0812">Transmembrane</keyword>
<accession>A0A4U6QNN4</accession>
<sequence>MAVVLFALVVLVSLLSVAIGSRTIPLSEVLGVLFSPDGSQTSTIVHELRIPRTLLGLIVGVALGLAGAVMQALTRNPLADPGLLGVNAGAAVAVVGGIAVFGIGTAVGYLPFAMAGAAVASLVVYLLGAAGRSGATPVRLALAGVAVTAALTAVIEALTLLDPATFDRYRFWVVGALAGRGMDVFWPVLIPIVVGSLLALLLGRSLNAMALGDDVGRALGARIGRTRIASGLVIMLLAGAATAAAGPISFLGLAVPHAARAITGPDNRWVLAYSALLAPLILVGADVIGRVVLRPGELGVGTVTAILGAPIFIALVRRRRVAQL</sequence>
<protein>
    <submittedName>
        <fullName evidence="9">Fe(3+)-siderophore ABC transporter permease</fullName>
    </submittedName>
</protein>
<feature type="transmembrane region" description="Helical" evidence="8">
    <location>
        <begin position="184"/>
        <end position="207"/>
    </location>
</feature>
<feature type="transmembrane region" description="Helical" evidence="8">
    <location>
        <begin position="140"/>
        <end position="161"/>
    </location>
</feature>
<evidence type="ECO:0000313" key="9">
    <source>
        <dbReference type="EMBL" id="TKV62071.1"/>
    </source>
</evidence>
<evidence type="ECO:0000256" key="2">
    <source>
        <dbReference type="ARBA" id="ARBA00007935"/>
    </source>
</evidence>
<feature type="transmembrane region" description="Helical" evidence="8">
    <location>
        <begin position="82"/>
        <end position="103"/>
    </location>
</feature>
<organism evidence="9 10">
    <name type="scientific">Nakamurella flava</name>
    <dbReference type="NCBI Taxonomy" id="2576308"/>
    <lineage>
        <taxon>Bacteria</taxon>
        <taxon>Bacillati</taxon>
        <taxon>Actinomycetota</taxon>
        <taxon>Actinomycetes</taxon>
        <taxon>Nakamurellales</taxon>
        <taxon>Nakamurellaceae</taxon>
        <taxon>Nakamurella</taxon>
    </lineage>
</organism>
<keyword evidence="4" id="KW-1003">Cell membrane</keyword>
<keyword evidence="3" id="KW-0813">Transport</keyword>
<dbReference type="InterPro" id="IPR000522">
    <property type="entry name" value="ABC_transptr_permease_BtuC"/>
</dbReference>
<feature type="transmembrane region" description="Helical" evidence="8">
    <location>
        <begin position="50"/>
        <end position="70"/>
    </location>
</feature>
<dbReference type="PANTHER" id="PTHR30472">
    <property type="entry name" value="FERRIC ENTEROBACTIN TRANSPORT SYSTEM PERMEASE PROTEIN"/>
    <property type="match status" value="1"/>
</dbReference>
<dbReference type="Pfam" id="PF01032">
    <property type="entry name" value="FecCD"/>
    <property type="match status" value="1"/>
</dbReference>
<dbReference type="FunFam" id="1.10.3470.10:FF:000001">
    <property type="entry name" value="Vitamin B12 ABC transporter permease BtuC"/>
    <property type="match status" value="1"/>
</dbReference>
<reference evidence="9 10" key="1">
    <citation type="submission" date="2019-05" db="EMBL/GenBank/DDBJ databases">
        <title>Nakamurella sp. N5BH11, whole genome shotgun sequence.</title>
        <authorList>
            <person name="Tuo L."/>
        </authorList>
    </citation>
    <scope>NUCLEOTIDE SEQUENCE [LARGE SCALE GENOMIC DNA]</scope>
    <source>
        <strain evidence="9 10">N5BH11</strain>
    </source>
</reference>
<evidence type="ECO:0000256" key="3">
    <source>
        <dbReference type="ARBA" id="ARBA00022448"/>
    </source>
</evidence>
<comment type="subcellular location">
    <subcellularLocation>
        <location evidence="1">Cell membrane</location>
        <topology evidence="1">Multi-pass membrane protein</topology>
    </subcellularLocation>
</comment>
<dbReference type="EMBL" id="SZZH01000001">
    <property type="protein sequence ID" value="TKV62071.1"/>
    <property type="molecule type" value="Genomic_DNA"/>
</dbReference>
<evidence type="ECO:0000256" key="7">
    <source>
        <dbReference type="ARBA" id="ARBA00023136"/>
    </source>
</evidence>
<dbReference type="CDD" id="cd06550">
    <property type="entry name" value="TM_ABC_iron-siderophores_like"/>
    <property type="match status" value="1"/>
</dbReference>
<dbReference type="AlphaFoldDB" id="A0A4U6QNN4"/>
<comment type="caution">
    <text evidence="9">The sequence shown here is derived from an EMBL/GenBank/DDBJ whole genome shotgun (WGS) entry which is preliminary data.</text>
</comment>
<dbReference type="Proteomes" id="UP000306985">
    <property type="component" value="Unassembled WGS sequence"/>
</dbReference>
<keyword evidence="7 8" id="KW-0472">Membrane</keyword>